<accession>A0A9Q0L880</accession>
<proteinExistence type="predicted"/>
<reference evidence="1" key="1">
    <citation type="submission" date="2022-10" db="EMBL/GenBank/DDBJ databases">
        <title>Novel sulphate-reducing endosymbionts in the free-living metamonad Anaeramoeba.</title>
        <authorList>
            <person name="Jerlstrom-Hultqvist J."/>
            <person name="Cepicka I."/>
            <person name="Gallot-Lavallee L."/>
            <person name="Salas-Leiva D."/>
            <person name="Curtis B.A."/>
            <person name="Zahonova K."/>
            <person name="Pipaliya S."/>
            <person name="Dacks J."/>
            <person name="Roger A.J."/>
        </authorList>
    </citation>
    <scope>NUCLEOTIDE SEQUENCE</scope>
    <source>
        <strain evidence="1">BMAN</strain>
    </source>
</reference>
<gene>
    <name evidence="1" type="ORF">M0811_12517</name>
</gene>
<evidence type="ECO:0000313" key="2">
    <source>
        <dbReference type="Proteomes" id="UP001149090"/>
    </source>
</evidence>
<name>A0A9Q0L880_ANAIG</name>
<sequence>MKSFFELLEKIILNQKIENEEEFKNISKSFYKELPKDEYLKLTFKKNINQLLSNFLKCQEISIKMKKNKTKTFDQIIKEIIQTSQKEKQFIISNLPKENKIWCWYSFPKIGIEKLISLFNQNQNQIEKENPISHFYFENYEKFEIISKFPSFFQYSKAILNSNQRFKKKSKIKDLLKENQENFEEFCQVWNYEQLQKEIKKNKMISTEKFIKEIPNFELELELERIFEKCIEIYNNLISKISTQLLINPKDFITQQIDLESKKRIDFPNILQLTTKTTEEFIIKNLIEETQSLHLLEDYLESQFISIQVHKLELSEIRTPPIPDIRKEILEKIKEFSIIDFIIKPENQQKKQKENPIYKELFQLNQIRLFQGVRENIDKCLSFKKIKISQLVHLFQEIVKELNHPSRVLPEEYQEQLSYQEKQN</sequence>
<dbReference type="AlphaFoldDB" id="A0A9Q0L880"/>
<evidence type="ECO:0000313" key="1">
    <source>
        <dbReference type="EMBL" id="KAJ5068181.1"/>
    </source>
</evidence>
<comment type="caution">
    <text evidence="1">The sequence shown here is derived from an EMBL/GenBank/DDBJ whole genome shotgun (WGS) entry which is preliminary data.</text>
</comment>
<organism evidence="1 2">
    <name type="scientific">Anaeramoeba ignava</name>
    <name type="common">Anaerobic marine amoeba</name>
    <dbReference type="NCBI Taxonomy" id="1746090"/>
    <lineage>
        <taxon>Eukaryota</taxon>
        <taxon>Metamonada</taxon>
        <taxon>Anaeramoebidae</taxon>
        <taxon>Anaeramoeba</taxon>
    </lineage>
</organism>
<dbReference type="EMBL" id="JAPDFW010000119">
    <property type="protein sequence ID" value="KAJ5068181.1"/>
    <property type="molecule type" value="Genomic_DNA"/>
</dbReference>
<protein>
    <submittedName>
        <fullName evidence="1">Uncharacterized protein</fullName>
    </submittedName>
</protein>
<keyword evidence="2" id="KW-1185">Reference proteome</keyword>
<dbReference type="Proteomes" id="UP001149090">
    <property type="component" value="Unassembled WGS sequence"/>
</dbReference>